<dbReference type="Gene3D" id="3.30.160.60">
    <property type="entry name" value="Classic Zinc Finger"/>
    <property type="match status" value="1"/>
</dbReference>
<keyword evidence="2" id="KW-0479">Metal-binding</keyword>
<keyword evidence="4" id="KW-0862">Zinc</keyword>
<dbReference type="PROSITE" id="PS00028">
    <property type="entry name" value="ZINC_FINGER_C2H2_1"/>
    <property type="match status" value="1"/>
</dbReference>
<evidence type="ECO:0000313" key="11">
    <source>
        <dbReference type="EMBL" id="EEF41927.1"/>
    </source>
</evidence>
<reference evidence="12" key="1">
    <citation type="journal article" date="2010" name="Nat. Biotechnol.">
        <title>Draft genome sequence of the oilseed species Ricinus communis.</title>
        <authorList>
            <person name="Chan A.P."/>
            <person name="Crabtree J."/>
            <person name="Zhao Q."/>
            <person name="Lorenzi H."/>
            <person name="Orvis J."/>
            <person name="Puiu D."/>
            <person name="Melake-Berhan A."/>
            <person name="Jones K.M."/>
            <person name="Redman J."/>
            <person name="Chen G."/>
            <person name="Cahoon E.B."/>
            <person name="Gedil M."/>
            <person name="Stanke M."/>
            <person name="Haas B.J."/>
            <person name="Wortman J.R."/>
            <person name="Fraser-Liggett C.M."/>
            <person name="Ravel J."/>
            <person name="Rabinowicz P.D."/>
        </authorList>
    </citation>
    <scope>NUCLEOTIDE SEQUENCE [LARGE SCALE GENOMIC DNA]</scope>
    <source>
        <strain evidence="12">cv. Hale</strain>
    </source>
</reference>
<dbReference type="KEGG" id="rcu:8284108"/>
<feature type="domain" description="C2H2-type" evidence="10">
    <location>
        <begin position="30"/>
        <end position="57"/>
    </location>
</feature>
<comment type="subcellular location">
    <subcellularLocation>
        <location evidence="1">Nucleus</location>
    </subcellularLocation>
</comment>
<keyword evidence="12" id="KW-1185">Reference proteome</keyword>
<dbReference type="PANTHER" id="PTHR45801:SF92">
    <property type="entry name" value="C2H2-TYPE DOMAIN-CONTAINING PROTEIN"/>
    <property type="match status" value="1"/>
</dbReference>
<evidence type="ECO:0000256" key="7">
    <source>
        <dbReference type="ARBA" id="ARBA00023242"/>
    </source>
</evidence>
<keyword evidence="7" id="KW-0539">Nucleus</keyword>
<evidence type="ECO:0000256" key="5">
    <source>
        <dbReference type="ARBA" id="ARBA00023015"/>
    </source>
</evidence>
<feature type="compositionally biased region" description="Basic and acidic residues" evidence="9">
    <location>
        <begin position="107"/>
        <end position="121"/>
    </location>
</feature>
<dbReference type="eggNOG" id="ENOG502QUGK">
    <property type="taxonomic scope" value="Eukaryota"/>
</dbReference>
<organism evidence="11 12">
    <name type="scientific">Ricinus communis</name>
    <name type="common">Castor bean</name>
    <dbReference type="NCBI Taxonomy" id="3988"/>
    <lineage>
        <taxon>Eukaryota</taxon>
        <taxon>Viridiplantae</taxon>
        <taxon>Streptophyta</taxon>
        <taxon>Embryophyta</taxon>
        <taxon>Tracheophyta</taxon>
        <taxon>Spermatophyta</taxon>
        <taxon>Magnoliopsida</taxon>
        <taxon>eudicotyledons</taxon>
        <taxon>Gunneridae</taxon>
        <taxon>Pentapetalae</taxon>
        <taxon>rosids</taxon>
        <taxon>fabids</taxon>
        <taxon>Malpighiales</taxon>
        <taxon>Euphorbiaceae</taxon>
        <taxon>Acalyphoideae</taxon>
        <taxon>Acalypheae</taxon>
        <taxon>Ricinus</taxon>
    </lineage>
</organism>
<evidence type="ECO:0000256" key="1">
    <source>
        <dbReference type="ARBA" id="ARBA00004123"/>
    </source>
</evidence>
<keyword evidence="3 8" id="KW-0863">Zinc-finger</keyword>
<proteinExistence type="predicted"/>
<keyword evidence="5" id="KW-0805">Transcription regulation</keyword>
<evidence type="ECO:0000256" key="3">
    <source>
        <dbReference type="ARBA" id="ARBA00022771"/>
    </source>
</evidence>
<dbReference type="SUPFAM" id="SSF57667">
    <property type="entry name" value="beta-beta-alpha zinc fingers"/>
    <property type="match status" value="1"/>
</dbReference>
<evidence type="ECO:0000256" key="8">
    <source>
        <dbReference type="PROSITE-ProRule" id="PRU00042"/>
    </source>
</evidence>
<dbReference type="GO" id="GO:0008270">
    <property type="term" value="F:zinc ion binding"/>
    <property type="evidence" value="ECO:0007669"/>
    <property type="project" value="UniProtKB-KW"/>
</dbReference>
<sequence length="181" mass="20752">MERARCCEEDAFAEDAAGAFGAFVWPPRSYICNFCGREFGSAQALGGHMNVHRRDRARLKQSPGIENDYLHHHKQQPQQHQRQNLHNILVYDPDSIAKFSTPLTEENSQKPEVAESDGKKENVSRKRWRCDELPLPLFPFFTKISKPNSMKKVHLQEEVKGLCLGATQDLDLELRLGFSLF</sequence>
<evidence type="ECO:0000256" key="6">
    <source>
        <dbReference type="ARBA" id="ARBA00023163"/>
    </source>
</evidence>
<evidence type="ECO:0000256" key="9">
    <source>
        <dbReference type="SAM" id="MobiDB-lite"/>
    </source>
</evidence>
<evidence type="ECO:0000256" key="2">
    <source>
        <dbReference type="ARBA" id="ARBA00022723"/>
    </source>
</evidence>
<dbReference type="GO" id="GO:0005634">
    <property type="term" value="C:nucleus"/>
    <property type="evidence" value="ECO:0007669"/>
    <property type="project" value="UniProtKB-SubCell"/>
</dbReference>
<evidence type="ECO:0000256" key="4">
    <source>
        <dbReference type="ARBA" id="ARBA00022833"/>
    </source>
</evidence>
<dbReference type="Pfam" id="PF13912">
    <property type="entry name" value="zf-C2H2_6"/>
    <property type="match status" value="1"/>
</dbReference>
<dbReference type="AlphaFoldDB" id="B9S3E5"/>
<dbReference type="InterPro" id="IPR013087">
    <property type="entry name" value="Znf_C2H2_type"/>
</dbReference>
<dbReference type="InterPro" id="IPR052426">
    <property type="entry name" value="Plant_dev_regulator"/>
</dbReference>
<dbReference type="OrthoDB" id="1708403at2759"/>
<dbReference type="Proteomes" id="UP000008311">
    <property type="component" value="Unassembled WGS sequence"/>
</dbReference>
<dbReference type="InParanoid" id="B9S3E5"/>
<dbReference type="PANTHER" id="PTHR45801">
    <property type="entry name" value="OS07G0101800 PROTEIN"/>
    <property type="match status" value="1"/>
</dbReference>
<accession>B9S3E5</accession>
<name>B9S3E5_RICCO</name>
<evidence type="ECO:0000313" key="12">
    <source>
        <dbReference type="Proteomes" id="UP000008311"/>
    </source>
</evidence>
<dbReference type="EMBL" id="EQ973857">
    <property type="protein sequence ID" value="EEF41927.1"/>
    <property type="molecule type" value="Genomic_DNA"/>
</dbReference>
<dbReference type="PROSITE" id="PS50157">
    <property type="entry name" value="ZINC_FINGER_C2H2_2"/>
    <property type="match status" value="1"/>
</dbReference>
<gene>
    <name evidence="11" type="ORF">RCOM_0733120</name>
</gene>
<dbReference type="SMART" id="SM00355">
    <property type="entry name" value="ZnF_C2H2"/>
    <property type="match status" value="1"/>
</dbReference>
<dbReference type="InterPro" id="IPR036236">
    <property type="entry name" value="Znf_C2H2_sf"/>
</dbReference>
<feature type="region of interest" description="Disordered" evidence="9">
    <location>
        <begin position="101"/>
        <end position="121"/>
    </location>
</feature>
<evidence type="ECO:0000259" key="10">
    <source>
        <dbReference type="PROSITE" id="PS50157"/>
    </source>
</evidence>
<keyword evidence="6" id="KW-0804">Transcription</keyword>
<dbReference type="STRING" id="3988.B9S3E5"/>
<protein>
    <submittedName>
        <fullName evidence="11">Transcriptional regulator SUPERMAN, putative</fullName>
    </submittedName>
</protein>
<dbReference type="OMA" id="MERARCC"/>